<keyword evidence="5" id="KW-0175">Coiled coil</keyword>
<name>A0AB39BVM7_9BACI</name>
<dbReference type="PRINTS" id="PR00039">
    <property type="entry name" value="HTHLYSR"/>
</dbReference>
<keyword evidence="4" id="KW-0804">Transcription</keyword>
<dbReference type="InterPro" id="IPR036390">
    <property type="entry name" value="WH_DNA-bd_sf"/>
</dbReference>
<dbReference type="CDD" id="cd05466">
    <property type="entry name" value="PBP2_LTTR_substrate"/>
    <property type="match status" value="1"/>
</dbReference>
<comment type="similarity">
    <text evidence="1">Belongs to the LysR transcriptional regulatory family.</text>
</comment>
<dbReference type="RefSeq" id="WP_368505190.1">
    <property type="nucleotide sequence ID" value="NZ_CP162551.1"/>
</dbReference>
<dbReference type="Gene3D" id="1.10.10.10">
    <property type="entry name" value="Winged helix-like DNA-binding domain superfamily/Winged helix DNA-binding domain"/>
    <property type="match status" value="1"/>
</dbReference>
<organism evidence="7">
    <name type="scientific">Alkalihalophilus sp. As8PL</name>
    <dbReference type="NCBI Taxonomy" id="3237103"/>
    <lineage>
        <taxon>Bacteria</taxon>
        <taxon>Bacillati</taxon>
        <taxon>Bacillota</taxon>
        <taxon>Bacilli</taxon>
        <taxon>Bacillales</taxon>
        <taxon>Bacillaceae</taxon>
        <taxon>Alkalihalophilus</taxon>
    </lineage>
</organism>
<evidence type="ECO:0000256" key="2">
    <source>
        <dbReference type="ARBA" id="ARBA00023015"/>
    </source>
</evidence>
<dbReference type="Pfam" id="PF00126">
    <property type="entry name" value="HTH_1"/>
    <property type="match status" value="1"/>
</dbReference>
<evidence type="ECO:0000256" key="4">
    <source>
        <dbReference type="ARBA" id="ARBA00023163"/>
    </source>
</evidence>
<dbReference type="GO" id="GO:0000976">
    <property type="term" value="F:transcription cis-regulatory region binding"/>
    <property type="evidence" value="ECO:0007669"/>
    <property type="project" value="TreeGrafter"/>
</dbReference>
<dbReference type="FunFam" id="1.10.10.10:FF:000001">
    <property type="entry name" value="LysR family transcriptional regulator"/>
    <property type="match status" value="1"/>
</dbReference>
<protein>
    <submittedName>
        <fullName evidence="7">LysR family transcriptional regulator</fullName>
    </submittedName>
</protein>
<dbReference type="GO" id="GO:0003700">
    <property type="term" value="F:DNA-binding transcription factor activity"/>
    <property type="evidence" value="ECO:0007669"/>
    <property type="project" value="InterPro"/>
</dbReference>
<dbReference type="Gene3D" id="3.40.190.290">
    <property type="match status" value="1"/>
</dbReference>
<proteinExistence type="inferred from homology"/>
<evidence type="ECO:0000313" key="7">
    <source>
        <dbReference type="EMBL" id="XDI37862.1"/>
    </source>
</evidence>
<dbReference type="InterPro" id="IPR005119">
    <property type="entry name" value="LysR_subst-bd"/>
</dbReference>
<keyword evidence="3" id="KW-0238">DNA-binding</keyword>
<dbReference type="PANTHER" id="PTHR30126:SF100">
    <property type="entry name" value="LYSR-FAMILY TRANSCRIPTIONAL REGULATOR"/>
    <property type="match status" value="1"/>
</dbReference>
<dbReference type="EMBL" id="CP162551">
    <property type="protein sequence ID" value="XDI37862.1"/>
    <property type="molecule type" value="Genomic_DNA"/>
</dbReference>
<evidence type="ECO:0000259" key="6">
    <source>
        <dbReference type="PROSITE" id="PS50931"/>
    </source>
</evidence>
<dbReference type="Pfam" id="PF03466">
    <property type="entry name" value="LysR_substrate"/>
    <property type="match status" value="1"/>
</dbReference>
<feature type="coiled-coil region" evidence="5">
    <location>
        <begin position="22"/>
        <end position="84"/>
    </location>
</feature>
<dbReference type="PROSITE" id="PS50931">
    <property type="entry name" value="HTH_LYSR"/>
    <property type="match status" value="1"/>
</dbReference>
<dbReference type="AlphaFoldDB" id="A0AB39BVM7"/>
<dbReference type="SUPFAM" id="SSF46785">
    <property type="entry name" value="Winged helix' DNA-binding domain"/>
    <property type="match status" value="1"/>
</dbReference>
<evidence type="ECO:0000256" key="3">
    <source>
        <dbReference type="ARBA" id="ARBA00023125"/>
    </source>
</evidence>
<dbReference type="InterPro" id="IPR036388">
    <property type="entry name" value="WH-like_DNA-bd_sf"/>
</dbReference>
<gene>
    <name evidence="7" type="ORF">AB3N04_05990</name>
</gene>
<feature type="domain" description="HTH lysR-type" evidence="6">
    <location>
        <begin position="1"/>
        <end position="58"/>
    </location>
</feature>
<evidence type="ECO:0000256" key="1">
    <source>
        <dbReference type="ARBA" id="ARBA00009437"/>
    </source>
</evidence>
<dbReference type="PANTHER" id="PTHR30126">
    <property type="entry name" value="HTH-TYPE TRANSCRIPTIONAL REGULATOR"/>
    <property type="match status" value="1"/>
</dbReference>
<reference evidence="7" key="1">
    <citation type="submission" date="2024-07" db="EMBL/GenBank/DDBJ databases">
        <title>Identification and characteristics of an arsenic-resistant bacterial isolate, which belongs to a novel species.</title>
        <authorList>
            <person name="Juszczyk A."/>
            <person name="Kowalczyk A."/>
            <person name="Was K."/>
            <person name="Kosowicz W."/>
            <person name="Budzyn A."/>
            <person name="Latowski D."/>
        </authorList>
    </citation>
    <scope>NUCLEOTIDE SEQUENCE</scope>
    <source>
        <strain evidence="7">As8PL</strain>
    </source>
</reference>
<keyword evidence="2" id="KW-0805">Transcription regulation</keyword>
<dbReference type="SUPFAM" id="SSF53850">
    <property type="entry name" value="Periplasmic binding protein-like II"/>
    <property type="match status" value="1"/>
</dbReference>
<accession>A0AB39BVM7</accession>
<dbReference type="InterPro" id="IPR000847">
    <property type="entry name" value="LysR_HTH_N"/>
</dbReference>
<sequence length="294" mass="33651">MDIKHLQTFLVACDTLNFTKTAEKLQYAQSSVTAQIKNLENELNLQLFERLGRKLILTHSGERLRQYASKIVHLEEEARNAMTTDHNGGTLVIGAQESQCTYRLPDLLRDFKLKYPSIQLIFKAAHSDEMATKSLMEGDIDLAFIMDTRKNNPYVQSTPLIQERLILISSPNHSLATKKTVTPDDLLTETILYTERGCSYRNSFEEILTYYKVTPKTTLEFVSLEAIKKCVISNLGIAVLPEMVVKEELLEGELLEVNLKVEMPILITQMALHKDKWINPQLADFMSMTKKYFK</sequence>
<evidence type="ECO:0000256" key="5">
    <source>
        <dbReference type="SAM" id="Coils"/>
    </source>
</evidence>